<dbReference type="AlphaFoldDB" id="A0A9D4U6L1"/>
<dbReference type="PANTHER" id="PTHR21451:SF19">
    <property type="entry name" value="ACTIVATED IN BLOCKED UNFOLDED PROTEIN RESPONSE"/>
    <property type="match status" value="1"/>
</dbReference>
<protein>
    <recommendedName>
        <fullName evidence="2">Histone-lysine N-methyltransferase, H3 lysine-79 specific</fullName>
        <ecNumber evidence="1">2.1.1.360</ecNumber>
    </recommendedName>
    <alternativeName>
        <fullName evidence="4">Histone H3-K79 methyltransferase</fullName>
    </alternativeName>
</protein>
<dbReference type="OrthoDB" id="496746at2759"/>
<dbReference type="InterPro" id="IPR029063">
    <property type="entry name" value="SAM-dependent_MTases_sf"/>
</dbReference>
<evidence type="ECO:0000256" key="6">
    <source>
        <dbReference type="SAM" id="MobiDB-lite"/>
    </source>
</evidence>
<evidence type="ECO:0000313" key="9">
    <source>
        <dbReference type="Proteomes" id="UP000886520"/>
    </source>
</evidence>
<evidence type="ECO:0000256" key="4">
    <source>
        <dbReference type="ARBA" id="ARBA00029821"/>
    </source>
</evidence>
<comment type="caution">
    <text evidence="8">The sequence shown here is derived from an EMBL/GenBank/DDBJ whole genome shotgun (WGS) entry which is preliminary data.</text>
</comment>
<feature type="region of interest" description="Disordered" evidence="6">
    <location>
        <begin position="1"/>
        <end position="26"/>
    </location>
</feature>
<dbReference type="Gene3D" id="3.40.50.150">
    <property type="entry name" value="Vaccinia Virus protein VP39"/>
    <property type="match status" value="1"/>
</dbReference>
<dbReference type="EMBL" id="JABFUD020000022">
    <property type="protein sequence ID" value="KAI5062300.1"/>
    <property type="molecule type" value="Genomic_DNA"/>
</dbReference>
<dbReference type="Proteomes" id="UP000886520">
    <property type="component" value="Chromosome 22"/>
</dbReference>
<feature type="domain" description="DOT1" evidence="7">
    <location>
        <begin position="126"/>
        <end position="264"/>
    </location>
</feature>
<gene>
    <name evidence="8" type="ORF">GOP47_0022839</name>
</gene>
<reference evidence="8" key="1">
    <citation type="submission" date="2021-01" db="EMBL/GenBank/DDBJ databases">
        <title>Adiantum capillus-veneris genome.</title>
        <authorList>
            <person name="Fang Y."/>
            <person name="Liao Q."/>
        </authorList>
    </citation>
    <scope>NUCLEOTIDE SEQUENCE</scope>
    <source>
        <strain evidence="8">H3</strain>
        <tissue evidence="8">Leaf</tissue>
    </source>
</reference>
<proteinExistence type="predicted"/>
<evidence type="ECO:0000256" key="1">
    <source>
        <dbReference type="ARBA" id="ARBA00012190"/>
    </source>
</evidence>
<evidence type="ECO:0000256" key="5">
    <source>
        <dbReference type="ARBA" id="ARBA00047770"/>
    </source>
</evidence>
<keyword evidence="3" id="KW-0156">Chromatin regulator</keyword>
<name>A0A9D4U6L1_ADICA</name>
<dbReference type="EC" id="2.1.1.360" evidence="1"/>
<dbReference type="GO" id="GO:0140956">
    <property type="term" value="F:histone H3K79 trimethyltransferase activity"/>
    <property type="evidence" value="ECO:0007669"/>
    <property type="project" value="UniProtKB-EC"/>
</dbReference>
<comment type="catalytic activity">
    <reaction evidence="5">
        <text>L-lysyl(79)-[histone H3] + 3 S-adenosyl-L-methionine = N(6),N(6),N(6)-trimethyl-L-lysyl(79)-[histone H3] + 3 S-adenosyl-L-homocysteine + 3 H(+)</text>
        <dbReference type="Rhea" id="RHEA:60328"/>
        <dbReference type="Rhea" id="RHEA-COMP:15549"/>
        <dbReference type="Rhea" id="RHEA-COMP:15552"/>
        <dbReference type="ChEBI" id="CHEBI:15378"/>
        <dbReference type="ChEBI" id="CHEBI:29969"/>
        <dbReference type="ChEBI" id="CHEBI:57856"/>
        <dbReference type="ChEBI" id="CHEBI:59789"/>
        <dbReference type="ChEBI" id="CHEBI:61961"/>
        <dbReference type="EC" id="2.1.1.360"/>
    </reaction>
</comment>
<sequence>MQAERRGSAPATLNEEEGVDGPSCPKGELRAARRLLSIKSRLKHHHHHAELNTVDAERAMPWMDSFCRYSLGGMTMMQDDDDRLPPKLVFQVVETLYRDHPGAVWRAASRKAFDGKINQENGAKHLVYGEISFIALESLLSKYVPSANFERKNRGLSDGITFYDLGCGAGRVVFSASLLHSNITKACGVEILPSMHHMNKDLLCLYKLEVLPKLHKVKQHQDIKFICGDFLEVDWSDADLIFSNATCFEDGLFEKIEVPYLCLKEISLVLYDHEVVDDNK</sequence>
<dbReference type="Pfam" id="PF08123">
    <property type="entry name" value="DOT1"/>
    <property type="match status" value="1"/>
</dbReference>
<evidence type="ECO:0000313" key="8">
    <source>
        <dbReference type="EMBL" id="KAI5062300.1"/>
    </source>
</evidence>
<dbReference type="CDD" id="cd02440">
    <property type="entry name" value="AdoMet_MTases"/>
    <property type="match status" value="1"/>
</dbReference>
<evidence type="ECO:0000256" key="2">
    <source>
        <dbReference type="ARBA" id="ARBA00020987"/>
    </source>
</evidence>
<accession>A0A9D4U6L1</accession>
<dbReference type="GO" id="GO:0051726">
    <property type="term" value="P:regulation of cell cycle"/>
    <property type="evidence" value="ECO:0007669"/>
    <property type="project" value="InterPro"/>
</dbReference>
<dbReference type="SUPFAM" id="SSF53335">
    <property type="entry name" value="S-adenosyl-L-methionine-dependent methyltransferases"/>
    <property type="match status" value="1"/>
</dbReference>
<organism evidence="8 9">
    <name type="scientific">Adiantum capillus-veneris</name>
    <name type="common">Maidenhair fern</name>
    <dbReference type="NCBI Taxonomy" id="13818"/>
    <lineage>
        <taxon>Eukaryota</taxon>
        <taxon>Viridiplantae</taxon>
        <taxon>Streptophyta</taxon>
        <taxon>Embryophyta</taxon>
        <taxon>Tracheophyta</taxon>
        <taxon>Polypodiopsida</taxon>
        <taxon>Polypodiidae</taxon>
        <taxon>Polypodiales</taxon>
        <taxon>Pteridineae</taxon>
        <taxon>Pteridaceae</taxon>
        <taxon>Vittarioideae</taxon>
        <taxon>Adiantum</taxon>
    </lineage>
</organism>
<evidence type="ECO:0000259" key="7">
    <source>
        <dbReference type="Pfam" id="PF08123"/>
    </source>
</evidence>
<evidence type="ECO:0000256" key="3">
    <source>
        <dbReference type="ARBA" id="ARBA00022853"/>
    </source>
</evidence>
<keyword evidence="9" id="KW-1185">Reference proteome</keyword>
<dbReference type="PANTHER" id="PTHR21451">
    <property type="entry name" value="HISTONE H3 METHYLTRANSFERASE"/>
    <property type="match status" value="1"/>
</dbReference>
<dbReference type="InterPro" id="IPR025789">
    <property type="entry name" value="DOT1_dom"/>
</dbReference>
<dbReference type="InterPro" id="IPR030445">
    <property type="entry name" value="H3-K79_meTrfase"/>
</dbReference>